<dbReference type="EMBL" id="CP096115">
    <property type="protein sequence ID" value="UUX93677.1"/>
    <property type="molecule type" value="Genomic_DNA"/>
</dbReference>
<gene>
    <name evidence="2" type="ORF">L6E24_06055</name>
</gene>
<protein>
    <submittedName>
        <fullName evidence="2">Uncharacterized protein</fullName>
    </submittedName>
</protein>
<proteinExistence type="predicted"/>
<organism evidence="2 3">
    <name type="scientific">Methanoplanus endosymbiosus</name>
    <dbReference type="NCBI Taxonomy" id="33865"/>
    <lineage>
        <taxon>Archaea</taxon>
        <taxon>Methanobacteriati</taxon>
        <taxon>Methanobacteriota</taxon>
        <taxon>Stenosarchaea group</taxon>
        <taxon>Methanomicrobia</taxon>
        <taxon>Methanomicrobiales</taxon>
        <taxon>Methanomicrobiaceae</taxon>
        <taxon>Methanoplanus</taxon>
    </lineage>
</organism>
<keyword evidence="1" id="KW-0472">Membrane</keyword>
<reference evidence="2" key="1">
    <citation type="submission" date="2022-04" db="EMBL/GenBank/DDBJ databases">
        <title>Complete genome of Methanoplanus endosymbiosus DSM 3599.</title>
        <authorList>
            <person name="Chen S.-C."/>
            <person name="You Y.-T."/>
            <person name="Zhou Y.-Z."/>
            <person name="Lai M.-C."/>
        </authorList>
    </citation>
    <scope>NUCLEOTIDE SEQUENCE</scope>
    <source>
        <strain evidence="2">DSM 3599</strain>
    </source>
</reference>
<dbReference type="AlphaFoldDB" id="A0A9E7PQW6"/>
<dbReference type="KEGG" id="mend:L6E24_06055"/>
<evidence type="ECO:0000313" key="3">
    <source>
        <dbReference type="Proteomes" id="UP001060368"/>
    </source>
</evidence>
<dbReference type="Proteomes" id="UP001060368">
    <property type="component" value="Chromosome"/>
</dbReference>
<dbReference type="RefSeq" id="WP_257743814.1">
    <property type="nucleotide sequence ID" value="NZ_CP096115.1"/>
</dbReference>
<evidence type="ECO:0000256" key="1">
    <source>
        <dbReference type="SAM" id="Phobius"/>
    </source>
</evidence>
<accession>A0A9E7PQW6</accession>
<feature type="transmembrane region" description="Helical" evidence="1">
    <location>
        <begin position="32"/>
        <end position="55"/>
    </location>
</feature>
<evidence type="ECO:0000313" key="2">
    <source>
        <dbReference type="EMBL" id="UUX93677.1"/>
    </source>
</evidence>
<name>A0A9E7PQW6_9EURY</name>
<sequence>MSPPVKLPFSTGISVFSHTVSADAGIIIIRTAINIAAYPNPAVLLFIEITLALIII</sequence>
<keyword evidence="1" id="KW-1133">Transmembrane helix</keyword>
<keyword evidence="1" id="KW-0812">Transmembrane</keyword>
<keyword evidence="3" id="KW-1185">Reference proteome</keyword>
<dbReference type="GeneID" id="74307243"/>